<dbReference type="Proteomes" id="UP000004848">
    <property type="component" value="Unassembled WGS sequence"/>
</dbReference>
<evidence type="ECO:0000256" key="3">
    <source>
        <dbReference type="ARBA" id="ARBA00023315"/>
    </source>
</evidence>
<reference evidence="5 6" key="1">
    <citation type="submission" date="2006-05" db="EMBL/GenBank/DDBJ databases">
        <authorList>
            <person name="King G."/>
            <person name="Ferriera S."/>
            <person name="Johnson J."/>
            <person name="Kravitz S."/>
            <person name="Beeson K."/>
            <person name="Sutton G."/>
            <person name="Rogers Y.-H."/>
            <person name="Friedman R."/>
            <person name="Frazier M."/>
            <person name="Venter J.C."/>
        </authorList>
    </citation>
    <scope>NUCLEOTIDE SEQUENCE [LARGE SCALE GENOMIC DNA]</scope>
    <source>
        <strain evidence="6">ATCC 25650 / DSM 13394 / JCM 20685 / NBRC 16684 / NCIMB 2208 / IAM 12614 / B1</strain>
    </source>
</reference>
<evidence type="ECO:0000259" key="4">
    <source>
        <dbReference type="SMART" id="SM00563"/>
    </source>
</evidence>
<dbReference type="Pfam" id="PF01553">
    <property type="entry name" value="Acyltransferase"/>
    <property type="match status" value="1"/>
</dbReference>
<sequence length="219" mass="24851">MPILWDKFAPLQSGTIRGLSRQWAHGFLFLCRVVLKLTYKIEGRENLPDGPFIAVSNHQSLWETIAFLVLFPNANIVAKESLYRIPVFGWYLRRSPMMKVIRDQPGKSIRSIIQGSKHTAQEGRSIAIFPEGTRTPVFGRQKYERGLSAIQKATGYPLVPVVLNSGVFWGTGARMIYEGEITVRYLRAVPPSSDLYNNLDQIENEINKQKDEMADLLPT</sequence>
<dbReference type="RefSeq" id="WP_006940512.1">
    <property type="nucleotide sequence ID" value="NZ_AAUW01000040.1"/>
</dbReference>
<protein>
    <submittedName>
        <fullName evidence="5">1-acyl-sn-glycerol-3-phosphate acyltransferase</fullName>
    </submittedName>
</protein>
<comment type="pathway">
    <text evidence="1">Lipid metabolism.</text>
</comment>
<dbReference type="SMART" id="SM00563">
    <property type="entry name" value="PlsC"/>
    <property type="match status" value="1"/>
</dbReference>
<dbReference type="GO" id="GO:0006654">
    <property type="term" value="P:phosphatidic acid biosynthetic process"/>
    <property type="evidence" value="ECO:0007669"/>
    <property type="project" value="TreeGrafter"/>
</dbReference>
<accession>A0P468</accession>
<dbReference type="SUPFAM" id="SSF69593">
    <property type="entry name" value="Glycerol-3-phosphate (1)-acyltransferase"/>
    <property type="match status" value="1"/>
</dbReference>
<proteinExistence type="predicted"/>
<dbReference type="GeneID" id="68850117"/>
<keyword evidence="2 5" id="KW-0808">Transferase</keyword>
<evidence type="ECO:0000256" key="2">
    <source>
        <dbReference type="ARBA" id="ARBA00022679"/>
    </source>
</evidence>
<feature type="domain" description="Phospholipid/glycerol acyltransferase" evidence="4">
    <location>
        <begin position="52"/>
        <end position="166"/>
    </location>
</feature>
<dbReference type="GO" id="GO:0003841">
    <property type="term" value="F:1-acylglycerol-3-phosphate O-acyltransferase activity"/>
    <property type="evidence" value="ECO:0007669"/>
    <property type="project" value="TreeGrafter"/>
</dbReference>
<evidence type="ECO:0000313" key="6">
    <source>
        <dbReference type="Proteomes" id="UP000004848"/>
    </source>
</evidence>
<keyword evidence="3 5" id="KW-0012">Acyltransferase</keyword>
<dbReference type="OrthoDB" id="5290997at2"/>
<organism evidence="5 6">
    <name type="scientific">Roseibium aggregatum (strain ATCC 25650 / DSM 13394 / JCM 20685 / NBRC 16684 / NCIMB 2208 / IAM 12614 / B1)</name>
    <name type="common">Stappia aggregata</name>
    <dbReference type="NCBI Taxonomy" id="384765"/>
    <lineage>
        <taxon>Bacteria</taxon>
        <taxon>Pseudomonadati</taxon>
        <taxon>Pseudomonadota</taxon>
        <taxon>Alphaproteobacteria</taxon>
        <taxon>Hyphomicrobiales</taxon>
        <taxon>Stappiaceae</taxon>
        <taxon>Roseibium</taxon>
    </lineage>
</organism>
<dbReference type="CDD" id="cd07989">
    <property type="entry name" value="LPLAT_AGPAT-like"/>
    <property type="match status" value="1"/>
</dbReference>
<dbReference type="InterPro" id="IPR002123">
    <property type="entry name" value="Plipid/glycerol_acylTrfase"/>
</dbReference>
<dbReference type="AlphaFoldDB" id="A0P468"/>
<dbReference type="EMBL" id="AAUW01000040">
    <property type="protein sequence ID" value="EAV40164.1"/>
    <property type="molecule type" value="Genomic_DNA"/>
</dbReference>
<dbReference type="PANTHER" id="PTHR10434:SF40">
    <property type="entry name" value="1-ACYL-SN-GLYCEROL-3-PHOSPHATE ACYLTRANSFERASE"/>
    <property type="match status" value="1"/>
</dbReference>
<dbReference type="eggNOG" id="COG0204">
    <property type="taxonomic scope" value="Bacteria"/>
</dbReference>
<evidence type="ECO:0000313" key="5">
    <source>
        <dbReference type="EMBL" id="EAV40164.1"/>
    </source>
</evidence>
<evidence type="ECO:0000256" key="1">
    <source>
        <dbReference type="ARBA" id="ARBA00005189"/>
    </source>
</evidence>
<comment type="caution">
    <text evidence="5">The sequence shown here is derived from an EMBL/GenBank/DDBJ whole genome shotgun (WGS) entry which is preliminary data.</text>
</comment>
<dbReference type="PANTHER" id="PTHR10434">
    <property type="entry name" value="1-ACYL-SN-GLYCEROL-3-PHOSPHATE ACYLTRANSFERASE"/>
    <property type="match status" value="1"/>
</dbReference>
<gene>
    <name evidence="5" type="ORF">SIAM614_00125</name>
</gene>
<name>A0P468_ROSAI</name>